<evidence type="ECO:0000313" key="7">
    <source>
        <dbReference type="EMBL" id="PTE23354.1"/>
    </source>
</evidence>
<dbReference type="InterPro" id="IPR006143">
    <property type="entry name" value="RND_pump_MFP"/>
</dbReference>
<dbReference type="Pfam" id="PF25917">
    <property type="entry name" value="BSH_RND"/>
    <property type="match status" value="1"/>
</dbReference>
<feature type="signal peptide" evidence="3">
    <location>
        <begin position="1"/>
        <end position="24"/>
    </location>
</feature>
<keyword evidence="3" id="KW-0732">Signal</keyword>
<comment type="similarity">
    <text evidence="2">Belongs to the membrane fusion protein (MFP) (TC 8.A.1) family.</text>
</comment>
<dbReference type="GO" id="GO:0022857">
    <property type="term" value="F:transmembrane transporter activity"/>
    <property type="evidence" value="ECO:0007669"/>
    <property type="project" value="InterPro"/>
</dbReference>
<comment type="caution">
    <text evidence="7">The sequence shown here is derived from an EMBL/GenBank/DDBJ whole genome shotgun (WGS) entry which is preliminary data.</text>
</comment>
<dbReference type="InterPro" id="IPR058627">
    <property type="entry name" value="MdtA-like_C"/>
</dbReference>
<dbReference type="PANTHER" id="PTHR30158">
    <property type="entry name" value="ACRA/E-RELATED COMPONENT OF DRUG EFFLUX TRANSPORTER"/>
    <property type="match status" value="1"/>
</dbReference>
<dbReference type="PANTHER" id="PTHR30158:SF3">
    <property type="entry name" value="MULTIDRUG EFFLUX PUMP SUBUNIT ACRA-RELATED"/>
    <property type="match status" value="1"/>
</dbReference>
<dbReference type="OrthoDB" id="7811737at2"/>
<evidence type="ECO:0000313" key="8">
    <source>
        <dbReference type="Proteomes" id="UP000241010"/>
    </source>
</evidence>
<feature type="domain" description="Multidrug resistance protein MdtA-like beta-barrel" evidence="5">
    <location>
        <begin position="204"/>
        <end position="292"/>
    </location>
</feature>
<evidence type="ECO:0000259" key="6">
    <source>
        <dbReference type="Pfam" id="PF25967"/>
    </source>
</evidence>
<dbReference type="GO" id="GO:0005886">
    <property type="term" value="C:plasma membrane"/>
    <property type="evidence" value="ECO:0007669"/>
    <property type="project" value="TreeGrafter"/>
</dbReference>
<proteinExistence type="inferred from homology"/>
<dbReference type="AlphaFoldDB" id="A0A2T4JZL8"/>
<dbReference type="Gene3D" id="2.40.30.170">
    <property type="match status" value="1"/>
</dbReference>
<dbReference type="PROSITE" id="PS51257">
    <property type="entry name" value="PROKAR_LIPOPROTEIN"/>
    <property type="match status" value="1"/>
</dbReference>
<evidence type="ECO:0000259" key="4">
    <source>
        <dbReference type="Pfam" id="PF25917"/>
    </source>
</evidence>
<evidence type="ECO:0000256" key="1">
    <source>
        <dbReference type="ARBA" id="ARBA00004196"/>
    </source>
</evidence>
<dbReference type="Gene3D" id="1.10.287.470">
    <property type="entry name" value="Helix hairpin bin"/>
    <property type="match status" value="1"/>
</dbReference>
<dbReference type="Gene3D" id="2.40.50.100">
    <property type="match status" value="1"/>
</dbReference>
<dbReference type="NCBIfam" id="TIGR01730">
    <property type="entry name" value="RND_mfp"/>
    <property type="match status" value="1"/>
</dbReference>
<dbReference type="EMBL" id="PZKG01000006">
    <property type="protein sequence ID" value="PTE23354.1"/>
    <property type="molecule type" value="Genomic_DNA"/>
</dbReference>
<keyword evidence="8" id="KW-1185">Reference proteome</keyword>
<organism evidence="7 8">
    <name type="scientific">Cereibacter changlensis JA139</name>
    <dbReference type="NCBI Taxonomy" id="1188249"/>
    <lineage>
        <taxon>Bacteria</taxon>
        <taxon>Pseudomonadati</taxon>
        <taxon>Pseudomonadota</taxon>
        <taxon>Alphaproteobacteria</taxon>
        <taxon>Rhodobacterales</taxon>
        <taxon>Paracoccaceae</taxon>
        <taxon>Cereibacter</taxon>
    </lineage>
</organism>
<dbReference type="InterPro" id="IPR058626">
    <property type="entry name" value="MdtA-like_b-barrel"/>
</dbReference>
<feature type="domain" description="Multidrug resistance protein MdtA-like C-terminal permuted SH3" evidence="6">
    <location>
        <begin position="295"/>
        <end position="353"/>
    </location>
</feature>
<dbReference type="GO" id="GO:0030313">
    <property type="term" value="C:cell envelope"/>
    <property type="evidence" value="ECO:0007669"/>
    <property type="project" value="UniProtKB-SubCell"/>
</dbReference>
<evidence type="ECO:0000256" key="2">
    <source>
        <dbReference type="ARBA" id="ARBA00009477"/>
    </source>
</evidence>
<dbReference type="Proteomes" id="UP000241010">
    <property type="component" value="Unassembled WGS sequence"/>
</dbReference>
<dbReference type="Gene3D" id="2.40.420.20">
    <property type="match status" value="1"/>
</dbReference>
<dbReference type="SUPFAM" id="SSF111369">
    <property type="entry name" value="HlyD-like secretion proteins"/>
    <property type="match status" value="1"/>
</dbReference>
<dbReference type="GO" id="GO:0046677">
    <property type="term" value="P:response to antibiotic"/>
    <property type="evidence" value="ECO:0007669"/>
    <property type="project" value="TreeGrafter"/>
</dbReference>
<dbReference type="InterPro" id="IPR058625">
    <property type="entry name" value="MdtA-like_BSH"/>
</dbReference>
<name>A0A2T4JZL8_9RHOB</name>
<protein>
    <submittedName>
        <fullName evidence="7">Efflux RND transporter periplasmic adaptor subunit</fullName>
    </submittedName>
</protein>
<reference evidence="7 8" key="1">
    <citation type="submission" date="2018-03" db="EMBL/GenBank/DDBJ databases">
        <title>Cereibacter changlensis.</title>
        <authorList>
            <person name="Meyer T.E."/>
            <person name="Miller S."/>
            <person name="Lodha T."/>
            <person name="Gandham S."/>
            <person name="Chintalapati S."/>
            <person name="Chintalapati V.R."/>
        </authorList>
    </citation>
    <scope>NUCLEOTIDE SEQUENCE [LARGE SCALE GENOMIC DNA]</scope>
    <source>
        <strain evidence="7 8">JA139</strain>
    </source>
</reference>
<feature type="chain" id="PRO_5015712789" evidence="3">
    <location>
        <begin position="25"/>
        <end position="391"/>
    </location>
</feature>
<feature type="domain" description="Multidrug resistance protein MdtA-like barrel-sandwich hybrid" evidence="4">
    <location>
        <begin position="59"/>
        <end position="200"/>
    </location>
</feature>
<sequence length="391" mass="41338">MKSAPYFCRCVAASAVLWAGCALAQTPEPAARQVGVIDLVVQEVPRVYVLPGRAVAFEEADIRPRVGGIVTEIIYAQGEAIEAGDPMFRIDPVTYEAAVAQATANLASARAAVPQAEAAYGRAQALVGSGSTQATLESALATLEQARAAVQGNEATLKLAETELSWTTVTSPIDGMASLTGVSVGDLVTASQADVMATVTRLDPIEVDMYEPSVRLLQIRNDMTEGRLRLAERLQASLTLENGETYEATGEFVAPGYTVSTTTGTVDFRFRFDNPDNRLLPGMFVRGRVELGQTDALLVPQLAATRRRDGQLTAWVIEDGKAAQRELSEDGSYQNSWIVTGGLAEGDQLIVDGRTGLTEGAAVTPVPIEIDAQGVIRDTAPAADAAPAEAE</sequence>
<comment type="subcellular location">
    <subcellularLocation>
        <location evidence="1">Cell envelope</location>
    </subcellularLocation>
</comment>
<dbReference type="Pfam" id="PF25944">
    <property type="entry name" value="Beta-barrel_RND"/>
    <property type="match status" value="1"/>
</dbReference>
<accession>A0A2T4JZL8</accession>
<dbReference type="Pfam" id="PF25967">
    <property type="entry name" value="RND-MFP_C"/>
    <property type="match status" value="1"/>
</dbReference>
<gene>
    <name evidence="7" type="ORF">C5F48_02520</name>
</gene>
<evidence type="ECO:0000259" key="5">
    <source>
        <dbReference type="Pfam" id="PF25944"/>
    </source>
</evidence>
<evidence type="ECO:0000256" key="3">
    <source>
        <dbReference type="SAM" id="SignalP"/>
    </source>
</evidence>